<dbReference type="Proteomes" id="UP000235965">
    <property type="component" value="Unassembled WGS sequence"/>
</dbReference>
<organism evidence="1 2">
    <name type="scientific">Cryptotermes secundus</name>
    <dbReference type="NCBI Taxonomy" id="105785"/>
    <lineage>
        <taxon>Eukaryota</taxon>
        <taxon>Metazoa</taxon>
        <taxon>Ecdysozoa</taxon>
        <taxon>Arthropoda</taxon>
        <taxon>Hexapoda</taxon>
        <taxon>Insecta</taxon>
        <taxon>Pterygota</taxon>
        <taxon>Neoptera</taxon>
        <taxon>Polyneoptera</taxon>
        <taxon>Dictyoptera</taxon>
        <taxon>Blattodea</taxon>
        <taxon>Blattoidea</taxon>
        <taxon>Termitoidae</taxon>
        <taxon>Kalotermitidae</taxon>
        <taxon>Cryptotermitinae</taxon>
        <taxon>Cryptotermes</taxon>
    </lineage>
</organism>
<gene>
    <name evidence="1" type="ORF">B7P43_G16812</name>
</gene>
<reference evidence="1 2" key="1">
    <citation type="submission" date="2017-12" db="EMBL/GenBank/DDBJ databases">
        <title>Hemimetabolous genomes reveal molecular basis of termite eusociality.</title>
        <authorList>
            <person name="Harrison M.C."/>
            <person name="Jongepier E."/>
            <person name="Robertson H.M."/>
            <person name="Arning N."/>
            <person name="Bitard-Feildel T."/>
            <person name="Chao H."/>
            <person name="Childers C.P."/>
            <person name="Dinh H."/>
            <person name="Doddapaneni H."/>
            <person name="Dugan S."/>
            <person name="Gowin J."/>
            <person name="Greiner C."/>
            <person name="Han Y."/>
            <person name="Hu H."/>
            <person name="Hughes D.S.T."/>
            <person name="Huylmans A.-K."/>
            <person name="Kemena C."/>
            <person name="Kremer L.P.M."/>
            <person name="Lee S.L."/>
            <person name="Lopez-Ezquerra A."/>
            <person name="Mallet L."/>
            <person name="Monroy-Kuhn J.M."/>
            <person name="Moser A."/>
            <person name="Murali S.C."/>
            <person name="Muzny D.M."/>
            <person name="Otani S."/>
            <person name="Piulachs M.-D."/>
            <person name="Poelchau M."/>
            <person name="Qu J."/>
            <person name="Schaub F."/>
            <person name="Wada-Katsumata A."/>
            <person name="Worley K.C."/>
            <person name="Xie Q."/>
            <person name="Ylla G."/>
            <person name="Poulsen M."/>
            <person name="Gibbs R.A."/>
            <person name="Schal C."/>
            <person name="Richards S."/>
            <person name="Belles X."/>
            <person name="Korb J."/>
            <person name="Bornberg-Bauer E."/>
        </authorList>
    </citation>
    <scope>NUCLEOTIDE SEQUENCE [LARGE SCALE GENOMIC DNA]</scope>
    <source>
        <tissue evidence="1">Whole body</tissue>
    </source>
</reference>
<accession>A0A2J7QUN1</accession>
<name>A0A2J7QUN1_9NEOP</name>
<dbReference type="InParanoid" id="A0A2J7QUN1"/>
<dbReference type="EMBL" id="NEVH01010498">
    <property type="protein sequence ID" value="PNF32292.1"/>
    <property type="molecule type" value="Genomic_DNA"/>
</dbReference>
<dbReference type="AlphaFoldDB" id="A0A2J7QUN1"/>
<protein>
    <submittedName>
        <fullName evidence="1">Uncharacterized protein</fullName>
    </submittedName>
</protein>
<sequence>MIATTDTQAKKRSCDNRCFLCGPCRDYIGRSDLPKMLHEGYGYGPVANRSLVVSLEVTGAKMN</sequence>
<proteinExistence type="predicted"/>
<keyword evidence="2" id="KW-1185">Reference proteome</keyword>
<comment type="caution">
    <text evidence="1">The sequence shown here is derived from an EMBL/GenBank/DDBJ whole genome shotgun (WGS) entry which is preliminary data.</text>
</comment>
<evidence type="ECO:0000313" key="2">
    <source>
        <dbReference type="Proteomes" id="UP000235965"/>
    </source>
</evidence>
<evidence type="ECO:0000313" key="1">
    <source>
        <dbReference type="EMBL" id="PNF32292.1"/>
    </source>
</evidence>